<dbReference type="PANTHER" id="PTHR20648">
    <property type="entry name" value="ELONGIN-C"/>
    <property type="match status" value="1"/>
</dbReference>
<evidence type="ECO:0000256" key="4">
    <source>
        <dbReference type="ARBA" id="ARBA00023242"/>
    </source>
</evidence>
<dbReference type="Gene3D" id="3.30.710.10">
    <property type="entry name" value="Potassium Channel Kv1.1, Chain A"/>
    <property type="match status" value="1"/>
</dbReference>
<name>A0A7S2MPC7_9STRA</name>
<dbReference type="GO" id="GO:0006511">
    <property type="term" value="P:ubiquitin-dependent protein catabolic process"/>
    <property type="evidence" value="ECO:0007669"/>
    <property type="project" value="InterPro"/>
</dbReference>
<evidence type="ECO:0000256" key="1">
    <source>
        <dbReference type="ARBA" id="ARBA00004123"/>
    </source>
</evidence>
<dbReference type="CDD" id="cd18321">
    <property type="entry name" value="BTB_POZ_EloC"/>
    <property type="match status" value="1"/>
</dbReference>
<organism evidence="6">
    <name type="scientific">Helicotheca tamesis</name>
    <dbReference type="NCBI Taxonomy" id="374047"/>
    <lineage>
        <taxon>Eukaryota</taxon>
        <taxon>Sar</taxon>
        <taxon>Stramenopiles</taxon>
        <taxon>Ochrophyta</taxon>
        <taxon>Bacillariophyta</taxon>
        <taxon>Mediophyceae</taxon>
        <taxon>Lithodesmiophycidae</taxon>
        <taxon>Lithodesmiales</taxon>
        <taxon>Lithodesmiaceae</taxon>
        <taxon>Helicotheca</taxon>
    </lineage>
</organism>
<sequence>MSDDKREEGDSSTNDYVKLISAEGDEFYLLRHIAVSGSETMRAMLEGVGRFRESEESIVRFPDIASHILEKVVQYLQYKVQHSNSTTRIPEFVIEPEIALELLVASNYLNC</sequence>
<protein>
    <recommendedName>
        <fullName evidence="3">Elongin-C</fullName>
    </recommendedName>
</protein>
<reference evidence="6" key="1">
    <citation type="submission" date="2021-01" db="EMBL/GenBank/DDBJ databases">
        <authorList>
            <person name="Corre E."/>
            <person name="Pelletier E."/>
            <person name="Niang G."/>
            <person name="Scheremetjew M."/>
            <person name="Finn R."/>
            <person name="Kale V."/>
            <person name="Holt S."/>
            <person name="Cochrane G."/>
            <person name="Meng A."/>
            <person name="Brown T."/>
            <person name="Cohen L."/>
        </authorList>
    </citation>
    <scope>NUCLEOTIDE SEQUENCE</scope>
    <source>
        <strain evidence="6">CCMP826</strain>
    </source>
</reference>
<comment type="subcellular location">
    <subcellularLocation>
        <location evidence="1">Nucleus</location>
    </subcellularLocation>
</comment>
<comment type="similarity">
    <text evidence="2">Belongs to the SKP1 family.</text>
</comment>
<dbReference type="GO" id="GO:0005634">
    <property type="term" value="C:nucleus"/>
    <property type="evidence" value="ECO:0007669"/>
    <property type="project" value="UniProtKB-SubCell"/>
</dbReference>
<proteinExistence type="inferred from homology"/>
<dbReference type="SMART" id="SM00512">
    <property type="entry name" value="Skp1"/>
    <property type="match status" value="1"/>
</dbReference>
<evidence type="ECO:0000256" key="2">
    <source>
        <dbReference type="ARBA" id="ARBA00009993"/>
    </source>
</evidence>
<dbReference type="InterPro" id="IPR016073">
    <property type="entry name" value="Skp1_comp_POZ"/>
</dbReference>
<dbReference type="Pfam" id="PF03931">
    <property type="entry name" value="Skp1_POZ"/>
    <property type="match status" value="1"/>
</dbReference>
<evidence type="ECO:0000259" key="5">
    <source>
        <dbReference type="Pfam" id="PF03931"/>
    </source>
</evidence>
<dbReference type="AlphaFoldDB" id="A0A7S2MPC7"/>
<dbReference type="InterPro" id="IPR039948">
    <property type="entry name" value="ELC1"/>
</dbReference>
<evidence type="ECO:0000313" key="6">
    <source>
        <dbReference type="EMBL" id="CAD9494951.1"/>
    </source>
</evidence>
<dbReference type="InterPro" id="IPR001232">
    <property type="entry name" value="SKP1-like"/>
</dbReference>
<feature type="domain" description="SKP1 component POZ" evidence="5">
    <location>
        <begin position="16"/>
        <end position="80"/>
    </location>
</feature>
<accession>A0A7S2MPC7</accession>
<dbReference type="SUPFAM" id="SSF54695">
    <property type="entry name" value="POZ domain"/>
    <property type="match status" value="1"/>
</dbReference>
<dbReference type="EMBL" id="HBGV01010444">
    <property type="protein sequence ID" value="CAD9494951.1"/>
    <property type="molecule type" value="Transcribed_RNA"/>
</dbReference>
<dbReference type="FunFam" id="3.30.710.10:FF:000035">
    <property type="entry name" value="Elongin C transcription elongation factor"/>
    <property type="match status" value="1"/>
</dbReference>
<evidence type="ECO:0000256" key="3">
    <source>
        <dbReference type="ARBA" id="ARBA00021347"/>
    </source>
</evidence>
<dbReference type="InterPro" id="IPR011333">
    <property type="entry name" value="SKP1/BTB/POZ_sf"/>
</dbReference>
<gene>
    <name evidence="6" type="ORF">HTAM1171_LOCUS6441</name>
</gene>
<keyword evidence="4" id="KW-0539">Nucleus</keyword>